<comment type="function">
    <text evidence="7">Activator of cell division through the inhibition of FtsZ GTPase activity, therefore promoting FtsZ assembly into bundles of protofilaments necessary for the formation of the division Z ring. It is recruited early at mid-cell but it is not essential for cell division.</text>
</comment>
<keyword evidence="5" id="KW-0717">Septation</keyword>
<dbReference type="GO" id="GO:0000921">
    <property type="term" value="P:septin ring assembly"/>
    <property type="evidence" value="ECO:0007669"/>
    <property type="project" value="TreeGrafter"/>
</dbReference>
<evidence type="ECO:0000313" key="13">
    <source>
        <dbReference type="Proteomes" id="UP000315534"/>
    </source>
</evidence>
<evidence type="ECO:0000256" key="6">
    <source>
        <dbReference type="ARBA" id="ARBA00023306"/>
    </source>
</evidence>
<dbReference type="SUPFAM" id="SSF102829">
    <property type="entry name" value="Cell division protein ZapA-like"/>
    <property type="match status" value="1"/>
</dbReference>
<evidence type="ECO:0000256" key="5">
    <source>
        <dbReference type="ARBA" id="ARBA00023210"/>
    </source>
</evidence>
<keyword evidence="4 10" id="KW-0132">Cell division</keyword>
<evidence type="ECO:0000313" key="10">
    <source>
        <dbReference type="EMBL" id="TET46186.1"/>
    </source>
</evidence>
<dbReference type="AlphaFoldDB" id="A0A523UUH4"/>
<dbReference type="InterPro" id="IPR042233">
    <property type="entry name" value="Cell_div_ZapA_N"/>
</dbReference>
<evidence type="ECO:0000256" key="7">
    <source>
        <dbReference type="ARBA" id="ARBA00024910"/>
    </source>
</evidence>
<dbReference type="PANTHER" id="PTHR34981">
    <property type="entry name" value="CELL DIVISION PROTEIN ZAPA"/>
    <property type="match status" value="1"/>
</dbReference>
<name>A0A523UUH4_UNCT6</name>
<dbReference type="Pfam" id="PF05164">
    <property type="entry name" value="ZapA"/>
    <property type="match status" value="1"/>
</dbReference>
<dbReference type="InterPro" id="IPR036192">
    <property type="entry name" value="Cell_div_ZapA-like_sf"/>
</dbReference>
<evidence type="ECO:0000256" key="4">
    <source>
        <dbReference type="ARBA" id="ARBA00022618"/>
    </source>
</evidence>
<evidence type="ECO:0000313" key="12">
    <source>
        <dbReference type="Proteomes" id="UP000315525"/>
    </source>
</evidence>
<dbReference type="GO" id="GO:0030428">
    <property type="term" value="C:cell septum"/>
    <property type="evidence" value="ECO:0007669"/>
    <property type="project" value="TreeGrafter"/>
</dbReference>
<evidence type="ECO:0000256" key="9">
    <source>
        <dbReference type="ARBA" id="ARBA00033158"/>
    </source>
</evidence>
<proteinExistence type="predicted"/>
<organism evidence="10 12">
    <name type="scientific">candidate division TA06 bacterium</name>
    <dbReference type="NCBI Taxonomy" id="2250710"/>
    <lineage>
        <taxon>Bacteria</taxon>
        <taxon>Bacteria division TA06</taxon>
    </lineage>
</organism>
<accession>A0A523UUH4</accession>
<evidence type="ECO:0000313" key="11">
    <source>
        <dbReference type="EMBL" id="TET81148.1"/>
    </source>
</evidence>
<comment type="caution">
    <text evidence="10">The sequence shown here is derived from an EMBL/GenBank/DDBJ whole genome shotgun (WGS) entry which is preliminary data.</text>
</comment>
<comment type="subcellular location">
    <subcellularLocation>
        <location evidence="1">Cytoplasm</location>
    </subcellularLocation>
</comment>
<comment type="subunit">
    <text evidence="8">Homodimer. Interacts with FtsZ.</text>
</comment>
<dbReference type="Proteomes" id="UP000315525">
    <property type="component" value="Unassembled WGS sequence"/>
</dbReference>
<dbReference type="Gene3D" id="3.30.160.880">
    <property type="entry name" value="Cell division protein ZapA protomer, N-terminal domain"/>
    <property type="match status" value="1"/>
</dbReference>
<evidence type="ECO:0000256" key="1">
    <source>
        <dbReference type="ARBA" id="ARBA00004496"/>
    </source>
</evidence>
<dbReference type="InterPro" id="IPR007838">
    <property type="entry name" value="Cell_div_ZapA-like"/>
</dbReference>
<dbReference type="GO" id="GO:0000917">
    <property type="term" value="P:division septum assembly"/>
    <property type="evidence" value="ECO:0007669"/>
    <property type="project" value="UniProtKB-KW"/>
</dbReference>
<dbReference type="GO" id="GO:0005829">
    <property type="term" value="C:cytosol"/>
    <property type="evidence" value="ECO:0007669"/>
    <property type="project" value="TreeGrafter"/>
</dbReference>
<evidence type="ECO:0000256" key="2">
    <source>
        <dbReference type="ARBA" id="ARBA00015195"/>
    </source>
</evidence>
<keyword evidence="3" id="KW-0963">Cytoplasm</keyword>
<dbReference type="GO" id="GO:0032153">
    <property type="term" value="C:cell division site"/>
    <property type="evidence" value="ECO:0007669"/>
    <property type="project" value="TreeGrafter"/>
</dbReference>
<sequence length="102" mass="11647">MKMQDEKEKPVSVRIMDSEYSVSGSVDEEYTKEIARYVDEKMRQIASKHPYPSSAKVAILAALNIADELFDEKKARSQLKEELSRRARVMAQALEQRLSTAP</sequence>
<dbReference type="EMBL" id="SOJN01000063">
    <property type="protein sequence ID" value="TET46186.1"/>
    <property type="molecule type" value="Genomic_DNA"/>
</dbReference>
<keyword evidence="6" id="KW-0131">Cell cycle</keyword>
<dbReference type="EMBL" id="SOIP01000267">
    <property type="protein sequence ID" value="TET81148.1"/>
    <property type="molecule type" value="Genomic_DNA"/>
</dbReference>
<gene>
    <name evidence="11" type="ORF">E3J38_04430</name>
    <name evidence="10" type="ORF">E3J62_04910</name>
</gene>
<dbReference type="Proteomes" id="UP000315534">
    <property type="component" value="Unassembled WGS sequence"/>
</dbReference>
<dbReference type="GO" id="GO:0043093">
    <property type="term" value="P:FtsZ-dependent cytokinesis"/>
    <property type="evidence" value="ECO:0007669"/>
    <property type="project" value="TreeGrafter"/>
</dbReference>
<protein>
    <recommendedName>
        <fullName evidence="2">Cell division protein ZapA</fullName>
    </recommendedName>
    <alternativeName>
        <fullName evidence="9">Z ring-associated protein ZapA</fullName>
    </alternativeName>
</protein>
<evidence type="ECO:0000256" key="8">
    <source>
        <dbReference type="ARBA" id="ARBA00026068"/>
    </source>
</evidence>
<dbReference type="PANTHER" id="PTHR34981:SF1">
    <property type="entry name" value="CELL DIVISION PROTEIN ZAPA"/>
    <property type="match status" value="1"/>
</dbReference>
<dbReference type="Gene3D" id="1.20.5.50">
    <property type="match status" value="1"/>
</dbReference>
<reference evidence="12 13" key="1">
    <citation type="submission" date="2019-03" db="EMBL/GenBank/DDBJ databases">
        <title>Metabolic potential of uncultured bacteria and archaea associated with petroleum seepage in deep-sea sediments.</title>
        <authorList>
            <person name="Dong X."/>
            <person name="Hubert C."/>
        </authorList>
    </citation>
    <scope>NUCLEOTIDE SEQUENCE [LARGE SCALE GENOMIC DNA]</scope>
    <source>
        <strain evidence="11">E29_bin36</strain>
        <strain evidence="10">E44_bin18</strain>
    </source>
</reference>
<evidence type="ECO:0000256" key="3">
    <source>
        <dbReference type="ARBA" id="ARBA00022490"/>
    </source>
</evidence>